<feature type="transmembrane region" description="Helical" evidence="10">
    <location>
        <begin position="137"/>
        <end position="158"/>
    </location>
</feature>
<dbReference type="InterPro" id="IPR004358">
    <property type="entry name" value="Sig_transdc_His_kin-like_C"/>
</dbReference>
<keyword evidence="10" id="KW-0812">Transmembrane</keyword>
<keyword evidence="6" id="KW-0808">Transferase</keyword>
<dbReference type="InterPro" id="IPR003594">
    <property type="entry name" value="HATPase_dom"/>
</dbReference>
<evidence type="ECO:0000256" key="3">
    <source>
        <dbReference type="ARBA" id="ARBA00012438"/>
    </source>
</evidence>
<dbReference type="GO" id="GO:0016301">
    <property type="term" value="F:kinase activity"/>
    <property type="evidence" value="ECO:0007669"/>
    <property type="project" value="UniProtKB-KW"/>
</dbReference>
<keyword evidence="14" id="KW-1185">Reference proteome</keyword>
<evidence type="ECO:0000256" key="5">
    <source>
        <dbReference type="ARBA" id="ARBA00022553"/>
    </source>
</evidence>
<feature type="domain" description="HAMP" evidence="12">
    <location>
        <begin position="156"/>
        <end position="208"/>
    </location>
</feature>
<evidence type="ECO:0000256" key="6">
    <source>
        <dbReference type="ARBA" id="ARBA00022679"/>
    </source>
</evidence>
<keyword evidence="4" id="KW-1003">Cell membrane</keyword>
<dbReference type="Gene3D" id="3.30.565.10">
    <property type="entry name" value="Histidine kinase-like ATPase, C-terminal domain"/>
    <property type="match status" value="1"/>
</dbReference>
<dbReference type="EC" id="2.7.13.3" evidence="3"/>
<feature type="domain" description="Histidine kinase" evidence="11">
    <location>
        <begin position="216"/>
        <end position="431"/>
    </location>
</feature>
<dbReference type="PROSITE" id="PS50109">
    <property type="entry name" value="HIS_KIN"/>
    <property type="match status" value="1"/>
</dbReference>
<reference evidence="13 14" key="1">
    <citation type="journal article" date="2022" name="Environ. Microbiol. Rep.">
        <title>Eco-phylogenetic analyses reveal divergent evolution of vitamin B12 metabolism in the marine bacterial family 'Psychromonadaceae'.</title>
        <authorList>
            <person name="Jin X."/>
            <person name="Yang Y."/>
            <person name="Cao H."/>
            <person name="Gao B."/>
            <person name="Zhao Z."/>
        </authorList>
    </citation>
    <scope>NUCLEOTIDE SEQUENCE [LARGE SCALE GENOMIC DNA]</scope>
    <source>
        <strain evidence="13 14">MKS20</strain>
    </source>
</reference>
<dbReference type="InterPro" id="IPR003660">
    <property type="entry name" value="HAMP_dom"/>
</dbReference>
<dbReference type="PROSITE" id="PS50885">
    <property type="entry name" value="HAMP"/>
    <property type="match status" value="1"/>
</dbReference>
<evidence type="ECO:0000259" key="12">
    <source>
        <dbReference type="PROSITE" id="PS50885"/>
    </source>
</evidence>
<dbReference type="PRINTS" id="PR00344">
    <property type="entry name" value="BCTRLSENSOR"/>
</dbReference>
<keyword evidence="9" id="KW-0067">ATP-binding</keyword>
<dbReference type="SUPFAM" id="SSF47384">
    <property type="entry name" value="Homodimeric domain of signal transducing histidine kinase"/>
    <property type="match status" value="1"/>
</dbReference>
<dbReference type="InterPro" id="IPR005467">
    <property type="entry name" value="His_kinase_dom"/>
</dbReference>
<dbReference type="InterPro" id="IPR003661">
    <property type="entry name" value="HisK_dim/P_dom"/>
</dbReference>
<proteinExistence type="predicted"/>
<dbReference type="RefSeq" id="WP_233052014.1">
    <property type="nucleotide sequence ID" value="NZ_JAIMJA010000005.1"/>
</dbReference>
<accession>A0ABS8W8C8</accession>
<keyword evidence="8 13" id="KW-0418">Kinase</keyword>
<dbReference type="SUPFAM" id="SSF55874">
    <property type="entry name" value="ATPase domain of HSP90 chaperone/DNA topoisomerase II/histidine kinase"/>
    <property type="match status" value="1"/>
</dbReference>
<evidence type="ECO:0000256" key="2">
    <source>
        <dbReference type="ARBA" id="ARBA00004651"/>
    </source>
</evidence>
<evidence type="ECO:0000256" key="8">
    <source>
        <dbReference type="ARBA" id="ARBA00022777"/>
    </source>
</evidence>
<keyword evidence="5" id="KW-0597">Phosphoprotein</keyword>
<evidence type="ECO:0000259" key="11">
    <source>
        <dbReference type="PROSITE" id="PS50109"/>
    </source>
</evidence>
<organism evidence="13 14">
    <name type="scientific">Motilimonas cestriensis</name>
    <dbReference type="NCBI Taxonomy" id="2742685"/>
    <lineage>
        <taxon>Bacteria</taxon>
        <taxon>Pseudomonadati</taxon>
        <taxon>Pseudomonadota</taxon>
        <taxon>Gammaproteobacteria</taxon>
        <taxon>Alteromonadales</taxon>
        <taxon>Alteromonadales genera incertae sedis</taxon>
        <taxon>Motilimonas</taxon>
    </lineage>
</organism>
<dbReference type="Proteomes" id="UP001201273">
    <property type="component" value="Unassembled WGS sequence"/>
</dbReference>
<comment type="caution">
    <text evidence="13">The sequence shown here is derived from an EMBL/GenBank/DDBJ whole genome shotgun (WGS) entry which is preliminary data.</text>
</comment>
<evidence type="ECO:0000256" key="1">
    <source>
        <dbReference type="ARBA" id="ARBA00000085"/>
    </source>
</evidence>
<gene>
    <name evidence="13" type="ORF">K6Y31_06570</name>
</gene>
<evidence type="ECO:0000313" key="13">
    <source>
        <dbReference type="EMBL" id="MCE2594473.1"/>
    </source>
</evidence>
<sequence length="431" mass="49435">MRRLYLSIVIMALTSLFFLGWMLDQFEAADDSQVKQTEYALYFQLMEGFAQQSATLTLSQLQLKVPEWHRAFNLPLSMHHVDELALPQELQPQLLAPGGLLLESDSRPYLVKSLASHPQYQLYLDLPEADNASPLDLWLTLAFYLGAGLLMALWLFPLTRRLSLIHKMATEFGKGQLDSRIPASRFSYIHWLEESFNRMAQQIEALIAENRMLASGLSHDLRTPLACLRFGVEAALDAEEAKEKDLVLLRMERDLEQMEQMVSAFLDYSSLDKRKGKLAIKQQRIDSLLIDIQRQAQMLAKQQGKDIRFIIKTQQQLVYADKVWLSRALLNILSNGVRFAKHQLELRVTVEEGYWVIEVEDDGPGIPPEKWQSVFKPFVRLEASRSREQGNYGLGLAIAHKVALWHQGDIQLMVPTHLTGCCFRLRLKLTE</sequence>
<dbReference type="Gene3D" id="1.10.287.130">
    <property type="match status" value="1"/>
</dbReference>
<evidence type="ECO:0000313" key="14">
    <source>
        <dbReference type="Proteomes" id="UP001201273"/>
    </source>
</evidence>
<keyword evidence="10" id="KW-0472">Membrane</keyword>
<comment type="subcellular location">
    <subcellularLocation>
        <location evidence="2">Cell membrane</location>
        <topology evidence="2">Multi-pass membrane protein</topology>
    </subcellularLocation>
</comment>
<keyword evidence="10" id="KW-1133">Transmembrane helix</keyword>
<dbReference type="Pfam" id="PF00512">
    <property type="entry name" value="HisKA"/>
    <property type="match status" value="1"/>
</dbReference>
<evidence type="ECO:0000256" key="10">
    <source>
        <dbReference type="SAM" id="Phobius"/>
    </source>
</evidence>
<dbReference type="CDD" id="cd00082">
    <property type="entry name" value="HisKA"/>
    <property type="match status" value="1"/>
</dbReference>
<dbReference type="InterPro" id="IPR036890">
    <property type="entry name" value="HATPase_C_sf"/>
</dbReference>
<dbReference type="InterPro" id="IPR050980">
    <property type="entry name" value="2C_sensor_his_kinase"/>
</dbReference>
<dbReference type="SMART" id="SM00387">
    <property type="entry name" value="HATPase_c"/>
    <property type="match status" value="1"/>
</dbReference>
<keyword evidence="7" id="KW-0547">Nucleotide-binding</keyword>
<protein>
    <recommendedName>
        <fullName evidence="3">histidine kinase</fullName>
        <ecNumber evidence="3">2.7.13.3</ecNumber>
    </recommendedName>
</protein>
<dbReference type="InterPro" id="IPR036097">
    <property type="entry name" value="HisK_dim/P_sf"/>
</dbReference>
<dbReference type="PANTHER" id="PTHR44936:SF10">
    <property type="entry name" value="SENSOR PROTEIN RSTB"/>
    <property type="match status" value="1"/>
</dbReference>
<comment type="catalytic activity">
    <reaction evidence="1">
        <text>ATP + protein L-histidine = ADP + protein N-phospho-L-histidine.</text>
        <dbReference type="EC" id="2.7.13.3"/>
    </reaction>
</comment>
<name>A0ABS8W8C8_9GAMM</name>
<evidence type="ECO:0000256" key="7">
    <source>
        <dbReference type="ARBA" id="ARBA00022741"/>
    </source>
</evidence>
<feature type="transmembrane region" description="Helical" evidence="10">
    <location>
        <begin position="5"/>
        <end position="23"/>
    </location>
</feature>
<dbReference type="PANTHER" id="PTHR44936">
    <property type="entry name" value="SENSOR PROTEIN CREC"/>
    <property type="match status" value="1"/>
</dbReference>
<evidence type="ECO:0000256" key="9">
    <source>
        <dbReference type="ARBA" id="ARBA00022840"/>
    </source>
</evidence>
<dbReference type="SMART" id="SM00388">
    <property type="entry name" value="HisKA"/>
    <property type="match status" value="1"/>
</dbReference>
<dbReference type="Pfam" id="PF02518">
    <property type="entry name" value="HATPase_c"/>
    <property type="match status" value="1"/>
</dbReference>
<evidence type="ECO:0000256" key="4">
    <source>
        <dbReference type="ARBA" id="ARBA00022475"/>
    </source>
</evidence>
<dbReference type="EMBL" id="JAIMJA010000005">
    <property type="protein sequence ID" value="MCE2594473.1"/>
    <property type="molecule type" value="Genomic_DNA"/>
</dbReference>